<evidence type="ECO:0000313" key="1">
    <source>
        <dbReference type="EMBL" id="AUH63118.1"/>
    </source>
</evidence>
<dbReference type="KEGG" id="pzh:CX676_02220"/>
<name>A0A2H5EUZ3_9RHOB</name>
<dbReference type="Pfam" id="PF20001">
    <property type="entry name" value="DUF6428"/>
    <property type="match status" value="1"/>
</dbReference>
<evidence type="ECO:0000313" key="2">
    <source>
        <dbReference type="Proteomes" id="UP000234530"/>
    </source>
</evidence>
<organism evidence="1 2">
    <name type="scientific">Paracoccus zhejiangensis</name>
    <dbReference type="NCBI Taxonomy" id="1077935"/>
    <lineage>
        <taxon>Bacteria</taxon>
        <taxon>Pseudomonadati</taxon>
        <taxon>Pseudomonadota</taxon>
        <taxon>Alphaproteobacteria</taxon>
        <taxon>Rhodobacterales</taxon>
        <taxon>Paracoccaceae</taxon>
        <taxon>Paracoccus</taxon>
    </lineage>
</organism>
<dbReference type="Proteomes" id="UP000234530">
    <property type="component" value="Chromosome"/>
</dbReference>
<dbReference type="InterPro" id="IPR045534">
    <property type="entry name" value="DUF6428"/>
</dbReference>
<accession>A0A2H5EUZ3</accession>
<proteinExistence type="predicted"/>
<gene>
    <name evidence="1" type="ORF">CX676_02220</name>
</gene>
<sequence length="145" mass="15327">MLDALSTLPPDAPLVFQTNAGPIRGGYHVTEWRQNQTQSIDCGARKTDWTEAILQLLDGSGGRHMTVGRFVTILGQSIRHVDGLADSPFQVEFAPGNAGLRLYRPEAPRQGDEAVTLQLTESAALCKPAQQALAGVVAAGCCGAA</sequence>
<reference evidence="1 2" key="1">
    <citation type="journal article" date="2013" name="Antonie Van Leeuwenhoek">
        <title>Paracoccus zhejiangensis sp. nov., isolated from activated sludge in wastewater-treatment system.</title>
        <authorList>
            <person name="Wu Z.G."/>
            <person name="Zhang D.F."/>
            <person name="Liu Y.L."/>
            <person name="Wang F."/>
            <person name="Jiang X."/>
            <person name="Li C."/>
            <person name="Li S.P."/>
            <person name="Hong Q."/>
            <person name="Li W.J."/>
        </authorList>
    </citation>
    <scope>NUCLEOTIDE SEQUENCE [LARGE SCALE GENOMIC DNA]</scope>
    <source>
        <strain evidence="1 2">J6</strain>
    </source>
</reference>
<dbReference type="AlphaFoldDB" id="A0A2H5EUZ3"/>
<keyword evidence="2" id="KW-1185">Reference proteome</keyword>
<dbReference type="EMBL" id="CP025430">
    <property type="protein sequence ID" value="AUH63118.1"/>
    <property type="molecule type" value="Genomic_DNA"/>
</dbReference>
<protein>
    <submittedName>
        <fullName evidence="1">Uncharacterized protein</fullName>
    </submittedName>
</protein>